<feature type="region of interest" description="Disordered" evidence="1">
    <location>
        <begin position="1"/>
        <end position="86"/>
    </location>
</feature>
<feature type="compositionally biased region" description="Basic and acidic residues" evidence="1">
    <location>
        <begin position="20"/>
        <end position="39"/>
    </location>
</feature>
<name>A0A1S4LKB8_IXOSC</name>
<feature type="compositionally biased region" description="Basic and acidic residues" evidence="1">
    <location>
        <begin position="46"/>
        <end position="76"/>
    </location>
</feature>
<dbReference type="VEuPathDB" id="VectorBase:ISCW015347"/>
<dbReference type="InParanoid" id="A0A1S4LKB8"/>
<dbReference type="VEuPathDB" id="VectorBase:ISCI015347"/>
<dbReference type="EnsemblMetazoa" id="ISCW015347-RA">
    <property type="protein sequence ID" value="ISCW015347-PA"/>
    <property type="gene ID" value="ISCW015347"/>
</dbReference>
<proteinExistence type="predicted"/>
<sequence>KNKNKSTTRAIGLTIGGPDISRHISLERPQRERCRVSRDKRARSGRRNDTPRRKSAHQDTREPKHTPTQNKQEKKKNLTTAAVAQV</sequence>
<protein>
    <submittedName>
        <fullName evidence="2">Uncharacterized protein</fullName>
    </submittedName>
</protein>
<evidence type="ECO:0000313" key="3">
    <source>
        <dbReference type="Proteomes" id="UP000001555"/>
    </source>
</evidence>
<dbReference type="EMBL" id="ABJB010333805">
    <property type="status" value="NOT_ANNOTATED_CDS"/>
    <property type="molecule type" value="Genomic_DNA"/>
</dbReference>
<evidence type="ECO:0000256" key="1">
    <source>
        <dbReference type="SAM" id="MobiDB-lite"/>
    </source>
</evidence>
<organism evidence="2 3">
    <name type="scientific">Ixodes scapularis</name>
    <name type="common">Black-legged tick</name>
    <name type="synonym">Deer tick</name>
    <dbReference type="NCBI Taxonomy" id="6945"/>
    <lineage>
        <taxon>Eukaryota</taxon>
        <taxon>Metazoa</taxon>
        <taxon>Ecdysozoa</taxon>
        <taxon>Arthropoda</taxon>
        <taxon>Chelicerata</taxon>
        <taxon>Arachnida</taxon>
        <taxon>Acari</taxon>
        <taxon>Parasitiformes</taxon>
        <taxon>Ixodida</taxon>
        <taxon>Ixodoidea</taxon>
        <taxon>Ixodidae</taxon>
        <taxon>Ixodinae</taxon>
        <taxon>Ixodes</taxon>
    </lineage>
</organism>
<dbReference type="AlphaFoldDB" id="A0A1S4LKB8"/>
<reference evidence="3" key="1">
    <citation type="submission" date="2008-03" db="EMBL/GenBank/DDBJ databases">
        <title>Annotation of Ixodes scapularis.</title>
        <authorList>
            <consortium name="Ixodes scapularis Genome Project Consortium"/>
            <person name="Caler E."/>
            <person name="Hannick L.I."/>
            <person name="Bidwell S."/>
            <person name="Joardar V."/>
            <person name="Thiagarajan M."/>
            <person name="Amedeo P."/>
            <person name="Galinsky K.J."/>
            <person name="Schobel S."/>
            <person name="Inman J."/>
            <person name="Hostetler J."/>
            <person name="Miller J."/>
            <person name="Hammond M."/>
            <person name="Megy K."/>
            <person name="Lawson D."/>
            <person name="Kodira C."/>
            <person name="Sutton G."/>
            <person name="Meyer J."/>
            <person name="Hill C.A."/>
            <person name="Birren B."/>
            <person name="Nene V."/>
            <person name="Collins F."/>
            <person name="Alarcon-Chaidez F."/>
            <person name="Wikel S."/>
            <person name="Strausberg R."/>
        </authorList>
    </citation>
    <scope>NUCLEOTIDE SEQUENCE [LARGE SCALE GENOMIC DNA]</scope>
    <source>
        <strain evidence="3">Wikel</strain>
    </source>
</reference>
<dbReference type="Proteomes" id="UP000001555">
    <property type="component" value="Unassembled WGS sequence"/>
</dbReference>
<evidence type="ECO:0000313" key="2">
    <source>
        <dbReference type="EnsemblMetazoa" id="ISCW015347-PA"/>
    </source>
</evidence>
<reference evidence="2" key="2">
    <citation type="submission" date="2020-05" db="UniProtKB">
        <authorList>
            <consortium name="EnsemblMetazoa"/>
        </authorList>
    </citation>
    <scope>IDENTIFICATION</scope>
    <source>
        <strain evidence="2">wikel</strain>
    </source>
</reference>
<keyword evidence="3" id="KW-1185">Reference proteome</keyword>
<accession>A0A1S4LKB8</accession>